<proteinExistence type="predicted"/>
<evidence type="ECO:0000259" key="1">
    <source>
        <dbReference type="Pfam" id="PF03167"/>
    </source>
</evidence>
<name>A0AAE5X4V0_9BRAD</name>
<dbReference type="InterPro" id="IPR005122">
    <property type="entry name" value="Uracil-DNA_glycosylase-like"/>
</dbReference>
<organism evidence="2 3">
    <name type="scientific">Bradyrhizobium guangzhouense</name>
    <dbReference type="NCBI Taxonomy" id="1325095"/>
    <lineage>
        <taxon>Bacteria</taxon>
        <taxon>Pseudomonadati</taxon>
        <taxon>Pseudomonadota</taxon>
        <taxon>Alphaproteobacteria</taxon>
        <taxon>Hyphomicrobiales</taxon>
        <taxon>Nitrobacteraceae</taxon>
        <taxon>Bradyrhizobium</taxon>
    </lineage>
</organism>
<evidence type="ECO:0000313" key="2">
    <source>
        <dbReference type="EMBL" id="QAU48718.1"/>
    </source>
</evidence>
<dbReference type="Proteomes" id="UP000288972">
    <property type="component" value="Chromosome"/>
</dbReference>
<sequence>MDKQAAMAMLVAKRRAEAGGRYHHLHLYDGGRWDFDFVVPWTKSACDLDADLMIIGQDWASDDYLRRNDDAKQRADRAVTGQDAHLATNQNLKRLLAQHFGLCFSQTYATNVLVYIKPGKMSSNVPMRDLRACALAYTLPQLDIVKPRMALCLGAKTFNSVRSALGFAPLPWRHACLPSAHTRIGPTELYGVPHTGSWGTKNAGGDEAIDLIWTNLARRFHELATSPQQPAP</sequence>
<dbReference type="KEGG" id="bgz:XH91_27435"/>
<dbReference type="InterPro" id="IPR036895">
    <property type="entry name" value="Uracil-DNA_glycosylase-like_sf"/>
</dbReference>
<accession>A0AAE5X4V0</accession>
<reference evidence="2 3" key="1">
    <citation type="submission" date="2018-06" db="EMBL/GenBank/DDBJ databases">
        <title>Comparative genomics of rhizobia nodulating Arachis hypogaea in China.</title>
        <authorList>
            <person name="Li Y."/>
        </authorList>
    </citation>
    <scope>NUCLEOTIDE SEQUENCE [LARGE SCALE GENOMIC DNA]</scope>
    <source>
        <strain evidence="2 3">CCBAU 51670</strain>
    </source>
</reference>
<protein>
    <recommendedName>
        <fullName evidence="1">Uracil-DNA glycosylase-like domain-containing protein</fullName>
    </recommendedName>
</protein>
<dbReference type="SUPFAM" id="SSF52141">
    <property type="entry name" value="Uracil-DNA glycosylase-like"/>
    <property type="match status" value="1"/>
</dbReference>
<feature type="domain" description="Uracil-DNA glycosylase-like" evidence="1">
    <location>
        <begin position="46"/>
        <end position="182"/>
    </location>
</feature>
<gene>
    <name evidence="2" type="ORF">XH91_27435</name>
</gene>
<dbReference type="EMBL" id="CP030053">
    <property type="protein sequence ID" value="QAU48718.1"/>
    <property type="molecule type" value="Genomic_DNA"/>
</dbReference>
<dbReference type="Pfam" id="PF03167">
    <property type="entry name" value="UDG"/>
    <property type="match status" value="1"/>
</dbReference>
<evidence type="ECO:0000313" key="3">
    <source>
        <dbReference type="Proteomes" id="UP000288972"/>
    </source>
</evidence>
<dbReference type="RefSeq" id="WP_128953478.1">
    <property type="nucleotide sequence ID" value="NZ_CP030053.1"/>
</dbReference>
<dbReference type="Gene3D" id="3.40.470.10">
    <property type="entry name" value="Uracil-DNA glycosylase-like domain"/>
    <property type="match status" value="1"/>
</dbReference>
<dbReference type="AlphaFoldDB" id="A0AAE5X4V0"/>